<keyword evidence="6" id="KW-0378">Hydrolase</keyword>
<feature type="domain" description="Endonuclease/exonuclease/phosphatase" evidence="10">
    <location>
        <begin position="31"/>
        <end position="326"/>
    </location>
</feature>
<evidence type="ECO:0000256" key="3">
    <source>
        <dbReference type="ARBA" id="ARBA00022722"/>
    </source>
</evidence>
<keyword evidence="9" id="KW-0732">Signal</keyword>
<feature type="chain" id="PRO_5016995025" description="Endonuclease/exonuclease/phosphatase domain-containing protein" evidence="9">
    <location>
        <begin position="19"/>
        <end position="336"/>
    </location>
</feature>
<keyword evidence="5" id="KW-0227">DNA damage</keyword>
<evidence type="ECO:0000256" key="2">
    <source>
        <dbReference type="ARBA" id="ARBA00001946"/>
    </source>
</evidence>
<dbReference type="Gene3D" id="3.60.10.10">
    <property type="entry name" value="Endonuclease/exonuclease/phosphatase"/>
    <property type="match status" value="1"/>
</dbReference>
<protein>
    <recommendedName>
        <fullName evidence="10">Endonuclease/exonuclease/phosphatase domain-containing protein</fullName>
    </recommendedName>
</protein>
<evidence type="ECO:0000256" key="6">
    <source>
        <dbReference type="ARBA" id="ARBA00022801"/>
    </source>
</evidence>
<proteinExistence type="predicted"/>
<organism evidence="11 12">
    <name type="scientific">Sphaerochaeta halotolerans</name>
    <dbReference type="NCBI Taxonomy" id="2293840"/>
    <lineage>
        <taxon>Bacteria</taxon>
        <taxon>Pseudomonadati</taxon>
        <taxon>Spirochaetota</taxon>
        <taxon>Spirochaetia</taxon>
        <taxon>Spirochaetales</taxon>
        <taxon>Sphaerochaetaceae</taxon>
        <taxon>Sphaerochaeta</taxon>
    </lineage>
</organism>
<comment type="cofactor">
    <cofactor evidence="2">
        <name>Mg(2+)</name>
        <dbReference type="ChEBI" id="CHEBI:18420"/>
    </cofactor>
</comment>
<keyword evidence="12" id="KW-1185">Reference proteome</keyword>
<accession>A0A372MIX2</accession>
<dbReference type="PANTHER" id="PTHR15822">
    <property type="entry name" value="TRAF AND TNF RECEPTOR-ASSOCIATED PROTEIN"/>
    <property type="match status" value="1"/>
</dbReference>
<keyword evidence="8" id="KW-0234">DNA repair</keyword>
<dbReference type="RefSeq" id="WP_117329129.1">
    <property type="nucleotide sequence ID" value="NZ_QUWK01000002.1"/>
</dbReference>
<dbReference type="SUPFAM" id="SSF56219">
    <property type="entry name" value="DNase I-like"/>
    <property type="match status" value="1"/>
</dbReference>
<reference evidence="12" key="1">
    <citation type="submission" date="2018-08" db="EMBL/GenBank/DDBJ databases">
        <authorList>
            <person name="Grouzdev D.S."/>
            <person name="Krutkina M.S."/>
        </authorList>
    </citation>
    <scope>NUCLEOTIDE SEQUENCE [LARGE SCALE GENOMIC DNA]</scope>
    <source>
        <strain evidence="12">4-11</strain>
    </source>
</reference>
<evidence type="ECO:0000256" key="8">
    <source>
        <dbReference type="ARBA" id="ARBA00023204"/>
    </source>
</evidence>
<keyword evidence="3" id="KW-0540">Nuclease</keyword>
<dbReference type="PANTHER" id="PTHR15822:SF4">
    <property type="entry name" value="TYROSYL-DNA PHOSPHODIESTERASE 2"/>
    <property type="match status" value="1"/>
</dbReference>
<name>A0A372MIX2_9SPIR</name>
<dbReference type="Pfam" id="PF03372">
    <property type="entry name" value="Exo_endo_phos"/>
    <property type="match status" value="1"/>
</dbReference>
<dbReference type="GO" id="GO:0004518">
    <property type="term" value="F:nuclease activity"/>
    <property type="evidence" value="ECO:0007669"/>
    <property type="project" value="UniProtKB-KW"/>
</dbReference>
<keyword evidence="7" id="KW-0460">Magnesium</keyword>
<evidence type="ECO:0000256" key="5">
    <source>
        <dbReference type="ARBA" id="ARBA00022763"/>
    </source>
</evidence>
<evidence type="ECO:0000259" key="10">
    <source>
        <dbReference type="Pfam" id="PF03372"/>
    </source>
</evidence>
<dbReference type="InterPro" id="IPR051547">
    <property type="entry name" value="TDP2-like"/>
</dbReference>
<gene>
    <name evidence="11" type="ORF">DYP60_01610</name>
</gene>
<evidence type="ECO:0000256" key="4">
    <source>
        <dbReference type="ARBA" id="ARBA00022723"/>
    </source>
</evidence>
<dbReference type="OrthoDB" id="184983at2"/>
<evidence type="ECO:0000256" key="7">
    <source>
        <dbReference type="ARBA" id="ARBA00022842"/>
    </source>
</evidence>
<comment type="caution">
    <text evidence="11">The sequence shown here is derived from an EMBL/GenBank/DDBJ whole genome shotgun (WGS) entry which is preliminary data.</text>
</comment>
<dbReference type="EMBL" id="QUWK01000002">
    <property type="protein sequence ID" value="RFU95732.1"/>
    <property type="molecule type" value="Genomic_DNA"/>
</dbReference>
<dbReference type="InterPro" id="IPR036691">
    <property type="entry name" value="Endo/exonu/phosph_ase_sf"/>
</dbReference>
<reference evidence="11 12" key="2">
    <citation type="submission" date="2018-09" db="EMBL/GenBank/DDBJ databases">
        <title>Genome of Sphaerochaeta halotolerans strain 4-11.</title>
        <authorList>
            <person name="Nazina T.N."/>
            <person name="Sokolova D.S."/>
        </authorList>
    </citation>
    <scope>NUCLEOTIDE SEQUENCE [LARGE SCALE GENOMIC DNA]</scope>
    <source>
        <strain evidence="11 12">4-11</strain>
    </source>
</reference>
<dbReference type="GO" id="GO:0046872">
    <property type="term" value="F:metal ion binding"/>
    <property type="evidence" value="ECO:0007669"/>
    <property type="project" value="UniProtKB-KW"/>
</dbReference>
<comment type="cofactor">
    <cofactor evidence="1">
        <name>Mn(2+)</name>
        <dbReference type="ChEBI" id="CHEBI:29035"/>
    </cofactor>
</comment>
<dbReference type="AlphaFoldDB" id="A0A372MIX2"/>
<dbReference type="GO" id="GO:0016787">
    <property type="term" value="F:hydrolase activity"/>
    <property type="evidence" value="ECO:0007669"/>
    <property type="project" value="UniProtKB-KW"/>
</dbReference>
<evidence type="ECO:0000313" key="11">
    <source>
        <dbReference type="EMBL" id="RFU95732.1"/>
    </source>
</evidence>
<sequence length="336" mass="36947">MIVLLLSIFILLFSGCDATISPDEKTFAVLSYNVQNLFDATLEGSEYEEYQDPDSWDEGSYRLRLKTLSNVLLDPSLALPDIIVLQEVEGSPVVHDLLSYHLSRRGYRWYAVSKGEESPIAVAIISRHPVSNAVVHAAPGCRPFLEATVETSRGDVVVFALHAKSRIGGDEETEARRIALSGALTQAAKNHEGTLTLLCGDFNENPDAVWGSEGRQTALVDISHPESSQFIQSGSLAVTGDQEKVGPSRWYTPYLDAQYEFLSPSGSCCWTGQWLRYDLILSNGYLFDGLGWEYDAFSICALPSLLNSDGTPNAWDLGIKNGVSDHLPVLLTLTRR</sequence>
<evidence type="ECO:0000313" key="12">
    <source>
        <dbReference type="Proteomes" id="UP000264002"/>
    </source>
</evidence>
<dbReference type="GO" id="GO:0006281">
    <property type="term" value="P:DNA repair"/>
    <property type="evidence" value="ECO:0007669"/>
    <property type="project" value="UniProtKB-KW"/>
</dbReference>
<keyword evidence="4" id="KW-0479">Metal-binding</keyword>
<evidence type="ECO:0000256" key="9">
    <source>
        <dbReference type="SAM" id="SignalP"/>
    </source>
</evidence>
<evidence type="ECO:0000256" key="1">
    <source>
        <dbReference type="ARBA" id="ARBA00001936"/>
    </source>
</evidence>
<dbReference type="Proteomes" id="UP000264002">
    <property type="component" value="Unassembled WGS sequence"/>
</dbReference>
<dbReference type="InterPro" id="IPR005135">
    <property type="entry name" value="Endo/exonuclease/phosphatase"/>
</dbReference>
<feature type="signal peptide" evidence="9">
    <location>
        <begin position="1"/>
        <end position="18"/>
    </location>
</feature>